<proteinExistence type="predicted"/>
<evidence type="ECO:0000313" key="2">
    <source>
        <dbReference type="EMBL" id="KAG9465088.1"/>
    </source>
</evidence>
<keyword evidence="1" id="KW-1133">Transmembrane helix</keyword>
<feature type="transmembrane region" description="Helical" evidence="1">
    <location>
        <begin position="21"/>
        <end position="45"/>
    </location>
</feature>
<gene>
    <name evidence="2" type="ORF">GDO78_018938</name>
</gene>
<reference evidence="2" key="1">
    <citation type="thesis" date="2020" institute="ProQuest LLC" country="789 East Eisenhower Parkway, Ann Arbor, MI, USA">
        <title>Comparative Genomics and Chromosome Evolution.</title>
        <authorList>
            <person name="Mudd A.B."/>
        </authorList>
    </citation>
    <scope>NUCLEOTIDE SEQUENCE</scope>
    <source>
        <strain evidence="2">HN-11 Male</strain>
        <tissue evidence="2">Kidney and liver</tissue>
    </source>
</reference>
<sequence length="102" mass="11592">MGTARRHGLELICFRMFLCCFLQRVMIVYGFISIFGWLFYTYWMFSCQQMPTQEQNANNVASEHATECRQPTSTILLLHGSHSAHLGLCSHQRSEQGAGTTG</sequence>
<evidence type="ECO:0000313" key="3">
    <source>
        <dbReference type="Proteomes" id="UP000770717"/>
    </source>
</evidence>
<evidence type="ECO:0000256" key="1">
    <source>
        <dbReference type="SAM" id="Phobius"/>
    </source>
</evidence>
<protein>
    <submittedName>
        <fullName evidence="2">Uncharacterized protein</fullName>
    </submittedName>
</protein>
<dbReference type="AlphaFoldDB" id="A0A8J6BPZ0"/>
<keyword evidence="3" id="KW-1185">Reference proteome</keyword>
<organism evidence="2 3">
    <name type="scientific">Eleutherodactylus coqui</name>
    <name type="common">Puerto Rican coqui</name>
    <dbReference type="NCBI Taxonomy" id="57060"/>
    <lineage>
        <taxon>Eukaryota</taxon>
        <taxon>Metazoa</taxon>
        <taxon>Chordata</taxon>
        <taxon>Craniata</taxon>
        <taxon>Vertebrata</taxon>
        <taxon>Euteleostomi</taxon>
        <taxon>Amphibia</taxon>
        <taxon>Batrachia</taxon>
        <taxon>Anura</taxon>
        <taxon>Neobatrachia</taxon>
        <taxon>Hyloidea</taxon>
        <taxon>Eleutherodactylidae</taxon>
        <taxon>Eleutherodactylinae</taxon>
        <taxon>Eleutherodactylus</taxon>
        <taxon>Eleutherodactylus</taxon>
    </lineage>
</organism>
<name>A0A8J6BPZ0_ELECQ</name>
<accession>A0A8J6BPZ0</accession>
<keyword evidence="1" id="KW-0472">Membrane</keyword>
<keyword evidence="1" id="KW-0812">Transmembrane</keyword>
<dbReference type="EMBL" id="WNTK01003495">
    <property type="protein sequence ID" value="KAG9465088.1"/>
    <property type="molecule type" value="Genomic_DNA"/>
</dbReference>
<dbReference type="Proteomes" id="UP000770717">
    <property type="component" value="Unassembled WGS sequence"/>
</dbReference>
<comment type="caution">
    <text evidence="2">The sequence shown here is derived from an EMBL/GenBank/DDBJ whole genome shotgun (WGS) entry which is preliminary data.</text>
</comment>